<dbReference type="GO" id="GO:0032190">
    <property type="term" value="F:acrosin binding"/>
    <property type="evidence" value="ECO:0007669"/>
    <property type="project" value="TreeGrafter"/>
</dbReference>
<feature type="non-terminal residue" evidence="4">
    <location>
        <position position="1"/>
    </location>
</feature>
<keyword evidence="5" id="KW-1185">Reference proteome</keyword>
<dbReference type="GO" id="GO:0031012">
    <property type="term" value="C:extracellular matrix"/>
    <property type="evidence" value="ECO:0007669"/>
    <property type="project" value="TreeGrafter"/>
</dbReference>
<organism evidence="4 5">
    <name type="scientific">Rostratula benghalensis</name>
    <name type="common">greater painted-snipe</name>
    <dbReference type="NCBI Taxonomy" id="118793"/>
    <lineage>
        <taxon>Eukaryota</taxon>
        <taxon>Metazoa</taxon>
        <taxon>Chordata</taxon>
        <taxon>Craniata</taxon>
        <taxon>Vertebrata</taxon>
        <taxon>Euteleostomi</taxon>
        <taxon>Archelosauria</taxon>
        <taxon>Archosauria</taxon>
        <taxon>Dinosauria</taxon>
        <taxon>Saurischia</taxon>
        <taxon>Theropoda</taxon>
        <taxon>Coelurosauria</taxon>
        <taxon>Aves</taxon>
        <taxon>Neognathae</taxon>
        <taxon>Neoaves</taxon>
        <taxon>Charadriiformes</taxon>
        <taxon>Rostratulidae</taxon>
        <taxon>Rostratula</taxon>
    </lineage>
</organism>
<feature type="chain" id="PRO_5029760234" evidence="1">
    <location>
        <begin position="20"/>
        <end position="272"/>
    </location>
</feature>
<name>A0A7L0DPJ8_9CHAR</name>
<dbReference type="GO" id="GO:0007339">
    <property type="term" value="P:binding of sperm to zona pellucida"/>
    <property type="evidence" value="ECO:0007669"/>
    <property type="project" value="TreeGrafter"/>
</dbReference>
<sequence>PESSLILTLLCWAAGEVAASPPWDFSRGARAEPHPWSWLEDPQSRAIATSQRPVTVQCQEAQLLVTVHRDLFGTGRLVNAADLTLGPAACKHSTLNPAPLNTVIFTAGLHECGSIVQRGPCSHLRCLVDGRSDDTSSAFVTPRPREDVLRFRIDVFRFAGDARNLIYITCHLKVTPVDQAPDPLNKACSFNKARNIWSPVEGTRDICSCCEMGNCESPALSRRLNPLDRWPSRRFRRHDAEGKEAEADVVIGPVLLSRDPGAVGEQREESQG</sequence>
<dbReference type="GO" id="GO:2000344">
    <property type="term" value="P:positive regulation of acrosome reaction"/>
    <property type="evidence" value="ECO:0007669"/>
    <property type="project" value="TreeGrafter"/>
</dbReference>
<dbReference type="InterPro" id="IPR055356">
    <property type="entry name" value="ZP-N"/>
</dbReference>
<evidence type="ECO:0000256" key="1">
    <source>
        <dbReference type="SAM" id="SignalP"/>
    </source>
</evidence>
<keyword evidence="1" id="KW-0732">Signal</keyword>
<evidence type="ECO:0000259" key="2">
    <source>
        <dbReference type="Pfam" id="PF00100"/>
    </source>
</evidence>
<dbReference type="Pfam" id="PF00100">
    <property type="entry name" value="Zona_pellucida"/>
    <property type="match status" value="1"/>
</dbReference>
<dbReference type="Pfam" id="PF23344">
    <property type="entry name" value="ZP-N"/>
    <property type="match status" value="1"/>
</dbReference>
<dbReference type="Proteomes" id="UP000545435">
    <property type="component" value="Unassembled WGS sequence"/>
</dbReference>
<gene>
    <name evidence="4" type="primary">Zp3</name>
    <name evidence="4" type="ORF">ROSBEN_R11709</name>
</gene>
<dbReference type="InterPro" id="IPR042235">
    <property type="entry name" value="ZP-C_dom"/>
</dbReference>
<evidence type="ECO:0000313" key="4">
    <source>
        <dbReference type="EMBL" id="NXJ72591.1"/>
    </source>
</evidence>
<protein>
    <submittedName>
        <fullName evidence="4">ZP3 protein</fullName>
    </submittedName>
</protein>
<evidence type="ECO:0000313" key="5">
    <source>
        <dbReference type="Proteomes" id="UP000545435"/>
    </source>
</evidence>
<dbReference type="EMBL" id="VXAI01001137">
    <property type="protein sequence ID" value="NXJ72591.1"/>
    <property type="molecule type" value="Genomic_DNA"/>
</dbReference>
<dbReference type="AlphaFoldDB" id="A0A7L0DPJ8"/>
<dbReference type="FunFam" id="2.60.40.4100:FF:000002">
    <property type="entry name" value="Zona pellucida sperm-binding protein 3"/>
    <property type="match status" value="1"/>
</dbReference>
<evidence type="ECO:0000259" key="3">
    <source>
        <dbReference type="Pfam" id="PF23344"/>
    </source>
</evidence>
<proteinExistence type="predicted"/>
<feature type="non-terminal residue" evidence="4">
    <location>
        <position position="272"/>
    </location>
</feature>
<comment type="caution">
    <text evidence="4">The sequence shown here is derived from an EMBL/GenBank/DDBJ whole genome shotgun (WGS) entry which is preliminary data.</text>
</comment>
<feature type="signal peptide" evidence="1">
    <location>
        <begin position="1"/>
        <end position="19"/>
    </location>
</feature>
<accession>A0A7L0DPJ8</accession>
<dbReference type="GO" id="GO:0035803">
    <property type="term" value="P:egg coat formation"/>
    <property type="evidence" value="ECO:0007669"/>
    <property type="project" value="TreeGrafter"/>
</dbReference>
<dbReference type="Gene3D" id="2.60.40.4100">
    <property type="entry name" value="Zona pellucida, ZP-C domain"/>
    <property type="match status" value="1"/>
</dbReference>
<dbReference type="PANTHER" id="PTHR11576">
    <property type="entry name" value="ZONA PELLUCIDA SPERM-BINDING PROTEIN 3"/>
    <property type="match status" value="1"/>
</dbReference>
<dbReference type="PANTHER" id="PTHR11576:SF2">
    <property type="entry name" value="ZONA PELLUCIDA SPERM-BINDING PROTEIN 3"/>
    <property type="match status" value="1"/>
</dbReference>
<reference evidence="4 5" key="1">
    <citation type="submission" date="2019-09" db="EMBL/GenBank/DDBJ databases">
        <title>Bird 10,000 Genomes (B10K) Project - Family phase.</title>
        <authorList>
            <person name="Zhang G."/>
        </authorList>
    </citation>
    <scope>NUCLEOTIDE SEQUENCE [LARGE SCALE GENOMIC DNA]</scope>
    <source>
        <strain evidence="4">B10K-DU-006-20</strain>
        <tissue evidence="4">Mixed tissue sample</tissue>
    </source>
</reference>
<dbReference type="InterPro" id="IPR055355">
    <property type="entry name" value="ZP-C"/>
</dbReference>
<feature type="domain" description="ZP-N" evidence="3">
    <location>
        <begin position="58"/>
        <end position="117"/>
    </location>
</feature>
<feature type="domain" description="ZP-C" evidence="2">
    <location>
        <begin position="132"/>
        <end position="189"/>
    </location>
</feature>